<organism evidence="1 2">
    <name type="scientific">Gossypium arboreum</name>
    <name type="common">Tree cotton</name>
    <name type="synonym">Gossypium nanking</name>
    <dbReference type="NCBI Taxonomy" id="29729"/>
    <lineage>
        <taxon>Eukaryota</taxon>
        <taxon>Viridiplantae</taxon>
        <taxon>Streptophyta</taxon>
        <taxon>Embryophyta</taxon>
        <taxon>Tracheophyta</taxon>
        <taxon>Spermatophyta</taxon>
        <taxon>Magnoliopsida</taxon>
        <taxon>eudicotyledons</taxon>
        <taxon>Gunneridae</taxon>
        <taxon>Pentapetalae</taxon>
        <taxon>rosids</taxon>
        <taxon>malvids</taxon>
        <taxon>Malvales</taxon>
        <taxon>Malvaceae</taxon>
        <taxon>Malvoideae</taxon>
        <taxon>Gossypium</taxon>
    </lineage>
</organism>
<dbReference type="AlphaFoldDB" id="A0A0B0N306"/>
<name>A0A0B0N306_GOSAR</name>
<comment type="caution">
    <text evidence="1">The sequence shown here is derived from an EMBL/GenBank/DDBJ whole genome shotgun (WGS) entry which is preliminary data.</text>
</comment>
<accession>A0A0B0N306</accession>
<evidence type="ECO:0000313" key="2">
    <source>
        <dbReference type="Proteomes" id="UP000032142"/>
    </source>
</evidence>
<dbReference type="Proteomes" id="UP000032142">
    <property type="component" value="Unassembled WGS sequence"/>
</dbReference>
<gene>
    <name evidence="1" type="ORF">F383_32603</name>
</gene>
<sequence length="39" mass="4480">MSHRPMWATRQGPIWAYRPIILKFSLGSHGLLRSTMGLL</sequence>
<reference evidence="2" key="1">
    <citation type="submission" date="2014-09" db="EMBL/GenBank/DDBJ databases">
        <authorList>
            <person name="Mudge J."/>
            <person name="Ramaraj T."/>
            <person name="Lindquist I.E."/>
            <person name="Bharti A.K."/>
            <person name="Sundararajan A."/>
            <person name="Cameron C.T."/>
            <person name="Woodward J.E."/>
            <person name="May G.D."/>
            <person name="Brubaker C."/>
            <person name="Broadhvest J."/>
            <person name="Wilkins T.A."/>
        </authorList>
    </citation>
    <scope>NUCLEOTIDE SEQUENCE</scope>
    <source>
        <strain evidence="2">cv. AKA8401</strain>
    </source>
</reference>
<proteinExistence type="predicted"/>
<keyword evidence="2" id="KW-1185">Reference proteome</keyword>
<evidence type="ECO:0000313" key="1">
    <source>
        <dbReference type="EMBL" id="KHG06194.1"/>
    </source>
</evidence>
<protein>
    <submittedName>
        <fullName evidence="1">Rho GTPase-activating gacM</fullName>
    </submittedName>
</protein>
<dbReference type="EMBL" id="JRRC01445990">
    <property type="protein sequence ID" value="KHG06194.1"/>
    <property type="molecule type" value="Genomic_DNA"/>
</dbReference>